<dbReference type="OrthoDB" id="9796485at2"/>
<reference evidence="9 10" key="1">
    <citation type="journal article" date="2013" name="Genome Announc.">
        <title>Draft Genome Sequences of Mycoplasma auris and Mycoplasma yeatsii, Two Species of the Ear Canal of Caprinae.</title>
        <authorList>
            <person name="Dordet-Frisoni E."/>
            <person name="Baranowski E."/>
            <person name="Barre A."/>
            <person name="Blanchard A."/>
            <person name="Breton M."/>
            <person name="Couture C."/>
            <person name="Dupuy V."/>
            <person name="Gaurivaud P."/>
            <person name="Jacob D."/>
            <person name="Lemaitre C."/>
            <person name="Manso-Silvan L."/>
            <person name="Nikolski M."/>
            <person name="Nouvel L.X."/>
            <person name="Poumarat F."/>
            <person name="Sirand-Pugnet P."/>
            <person name="Thebault P."/>
            <person name="Theil S."/>
            <person name="Thiaucourt F."/>
            <person name="Citti C."/>
            <person name="Tardy F."/>
        </authorList>
    </citation>
    <scope>NUCLEOTIDE SEQUENCE [LARGE SCALE GENOMIC DNA]</scope>
    <source>
        <strain evidence="9 10">13926</strain>
    </source>
</reference>
<evidence type="ECO:0000313" key="10">
    <source>
        <dbReference type="Proteomes" id="UP000015348"/>
    </source>
</evidence>
<dbReference type="AlphaFoldDB" id="S6G865"/>
<organism evidence="9 10">
    <name type="scientific">Mycoplasma yeatsii 13926</name>
    <dbReference type="NCBI Taxonomy" id="1188240"/>
    <lineage>
        <taxon>Bacteria</taxon>
        <taxon>Bacillati</taxon>
        <taxon>Mycoplasmatota</taxon>
        <taxon>Mollicutes</taxon>
        <taxon>Mycoplasmataceae</taxon>
        <taxon>Mycoplasma</taxon>
    </lineage>
</organism>
<accession>S6G865</accession>
<gene>
    <name evidence="9" type="primary">pncA</name>
    <name evidence="9" type="ORF">MYEA_4150</name>
</gene>
<comment type="caution">
    <text evidence="9">The sequence shown here is derived from an EMBL/GenBank/DDBJ whole genome shotgun (WGS) entry which is preliminary data.</text>
</comment>
<dbReference type="PANTHER" id="PTHR11080:SF2">
    <property type="entry name" value="LD05707P"/>
    <property type="match status" value="1"/>
</dbReference>
<dbReference type="InterPro" id="IPR036380">
    <property type="entry name" value="Isochorismatase-like_sf"/>
</dbReference>
<evidence type="ECO:0000256" key="2">
    <source>
        <dbReference type="ARBA" id="ARBA00022642"/>
    </source>
</evidence>
<dbReference type="InterPro" id="IPR000868">
    <property type="entry name" value="Isochorismatase-like_dom"/>
</dbReference>
<dbReference type="GO" id="GO:0019363">
    <property type="term" value="P:pyridine nucleotide biosynthetic process"/>
    <property type="evidence" value="ECO:0007669"/>
    <property type="project" value="UniProtKB-KW"/>
</dbReference>
<protein>
    <recommendedName>
        <fullName evidence="6">nicotinamidase</fullName>
        <ecNumber evidence="6">3.5.1.19</ecNumber>
    </recommendedName>
    <alternativeName>
        <fullName evidence="7">Nicotinamide deamidase</fullName>
    </alternativeName>
</protein>
<dbReference type="Pfam" id="PF00857">
    <property type="entry name" value="Isochorismatase"/>
    <property type="match status" value="1"/>
</dbReference>
<evidence type="ECO:0000256" key="5">
    <source>
        <dbReference type="ARBA" id="ARBA00037900"/>
    </source>
</evidence>
<dbReference type="eggNOG" id="COG1335">
    <property type="taxonomic scope" value="Bacteria"/>
</dbReference>
<sequence>MNKGLIIVDYQYDFACPSGSLYVKGAEELSSKITKLSKELKQQGWHIIASKDWHPKDHYSFSQWPIHCVENTKGSEFYFDSSYVDLTIKKGNKKDIESYSGFFDEKGNSNGLDEYLKKHNITELEIVGVVTEVCVKATYDDAIKLGYDAHINLDYCKGFEQ</sequence>
<dbReference type="SUPFAM" id="SSF52499">
    <property type="entry name" value="Isochorismatase-like hydrolases"/>
    <property type="match status" value="1"/>
</dbReference>
<evidence type="ECO:0000313" key="9">
    <source>
        <dbReference type="EMBL" id="EOA07224.1"/>
    </source>
</evidence>
<feature type="domain" description="Isochorismatase-like" evidence="8">
    <location>
        <begin position="5"/>
        <end position="158"/>
    </location>
</feature>
<evidence type="ECO:0000256" key="3">
    <source>
        <dbReference type="ARBA" id="ARBA00022723"/>
    </source>
</evidence>
<proteinExistence type="inferred from homology"/>
<comment type="similarity">
    <text evidence="1">Belongs to the isochorismatase family.</text>
</comment>
<evidence type="ECO:0000259" key="8">
    <source>
        <dbReference type="Pfam" id="PF00857"/>
    </source>
</evidence>
<dbReference type="EMBL" id="AORK01000016">
    <property type="protein sequence ID" value="EOA07224.1"/>
    <property type="molecule type" value="Genomic_DNA"/>
</dbReference>
<dbReference type="GO" id="GO:0046872">
    <property type="term" value="F:metal ion binding"/>
    <property type="evidence" value="ECO:0007669"/>
    <property type="project" value="UniProtKB-KW"/>
</dbReference>
<evidence type="ECO:0000256" key="1">
    <source>
        <dbReference type="ARBA" id="ARBA00006336"/>
    </source>
</evidence>
<dbReference type="GO" id="GO:0008936">
    <property type="term" value="F:nicotinamidase activity"/>
    <property type="evidence" value="ECO:0007669"/>
    <property type="project" value="UniProtKB-EC"/>
</dbReference>
<dbReference type="Proteomes" id="UP000015348">
    <property type="component" value="Unassembled WGS sequence"/>
</dbReference>
<dbReference type="InterPro" id="IPR052347">
    <property type="entry name" value="Isochorismatase_Nicotinamidase"/>
</dbReference>
<name>S6G865_9MOLU</name>
<dbReference type="PATRIC" id="fig|1188240.3.peg.422"/>
<dbReference type="PANTHER" id="PTHR11080">
    <property type="entry name" value="PYRAZINAMIDASE/NICOTINAMIDASE"/>
    <property type="match status" value="1"/>
</dbReference>
<dbReference type="Gene3D" id="3.40.50.850">
    <property type="entry name" value="Isochorismatase-like"/>
    <property type="match status" value="1"/>
</dbReference>
<evidence type="ECO:0000256" key="4">
    <source>
        <dbReference type="ARBA" id="ARBA00022801"/>
    </source>
</evidence>
<comment type="pathway">
    <text evidence="5">Cofactor biosynthesis; nicotinate biosynthesis; nicotinate from nicotinamide: step 1/1.</text>
</comment>
<evidence type="ECO:0000256" key="6">
    <source>
        <dbReference type="ARBA" id="ARBA00039017"/>
    </source>
</evidence>
<dbReference type="EC" id="3.5.1.19" evidence="6"/>
<keyword evidence="2" id="KW-0662">Pyridine nucleotide biosynthesis</keyword>
<keyword evidence="4" id="KW-0378">Hydrolase</keyword>
<evidence type="ECO:0000256" key="7">
    <source>
        <dbReference type="ARBA" id="ARBA00043224"/>
    </source>
</evidence>
<dbReference type="RefSeq" id="WP_004428686.1">
    <property type="nucleotide sequence ID" value="NZ_AORK01000016.1"/>
</dbReference>
<keyword evidence="3" id="KW-0479">Metal-binding</keyword>